<evidence type="ECO:0000313" key="3">
    <source>
        <dbReference type="Proteomes" id="UP000011755"/>
    </source>
</evidence>
<reference evidence="2 3" key="1">
    <citation type="submission" date="2013-02" db="EMBL/GenBank/DDBJ databases">
        <authorList>
            <person name="Hannick L."/>
            <person name="Zafar N."/>
            <person name="Lorenzi H."/>
            <person name="Ali I.A."/>
            <person name="Petri W.P."/>
            <person name="Caler E."/>
        </authorList>
    </citation>
    <scope>NUCLEOTIDE SEQUENCE [LARGE SCALE GENOMIC DNA]</scope>
    <source>
        <strain evidence="2 3">KU27</strain>
    </source>
</reference>
<accession>M2Q2G0</accession>
<keyword evidence="1" id="KW-1133">Transmembrane helix</keyword>
<gene>
    <name evidence="2" type="ORF">EHI5A_145450</name>
</gene>
<dbReference type="EMBL" id="KB445262">
    <property type="protein sequence ID" value="EMD43529.1"/>
    <property type="molecule type" value="Genomic_DNA"/>
</dbReference>
<keyword evidence="1" id="KW-0472">Membrane</keyword>
<feature type="transmembrane region" description="Helical" evidence="1">
    <location>
        <begin position="5"/>
        <end position="23"/>
    </location>
</feature>
<dbReference type="OrthoDB" id="10335247at2759"/>
<organism evidence="2 3">
    <name type="scientific">Entamoeba histolytica KU27</name>
    <dbReference type="NCBI Taxonomy" id="885311"/>
    <lineage>
        <taxon>Eukaryota</taxon>
        <taxon>Amoebozoa</taxon>
        <taxon>Evosea</taxon>
        <taxon>Archamoebae</taxon>
        <taxon>Mastigamoebida</taxon>
        <taxon>Entamoebidae</taxon>
        <taxon>Entamoeba</taxon>
    </lineage>
</organism>
<dbReference type="Proteomes" id="UP000011755">
    <property type="component" value="Unassembled WGS sequence"/>
</dbReference>
<sequence>MKTKILVTLSIFLVVVYLYLLLYHPNEIPFKYETKHIQPPQPKYKNKFFDLSKFNYKESCGNVFQYQPSNAQDLILYCGSVELGAWKEIKKYSDIIQPMINEVMPNVTKVFLLIGKPPTITFLEEMKRYGVKVIQRANSSQEVSKNVAVVQRIFVSLEYLKENKNKYNRVIFSDFRDVFYFSDAFATFTKDDLILLMECYGINSRKCTTFIEPTNFRWVQQGFGRETASLFAKRKEIIINGGLFFGGIDKVIELLTIEVKNIKGKRLNWGLDQAALNYVYYTGQLNHLSVTKEFCSQRICFTEAVTSVYNHSAKTLVSILNGCSPVIRHKIHLGNIPFP</sequence>
<proteinExistence type="predicted"/>
<keyword evidence="1" id="KW-0812">Transmembrane</keyword>
<dbReference type="AlphaFoldDB" id="M2Q2G0"/>
<evidence type="ECO:0000256" key="1">
    <source>
        <dbReference type="SAM" id="Phobius"/>
    </source>
</evidence>
<evidence type="ECO:0000313" key="2">
    <source>
        <dbReference type="EMBL" id="EMD43529.1"/>
    </source>
</evidence>
<protein>
    <submittedName>
        <fullName evidence="2">Uncharacterized protein</fullName>
    </submittedName>
</protein>
<dbReference type="VEuPathDB" id="AmoebaDB:EHI5A_145450"/>
<name>M2Q2G0_ENTHI</name>